<dbReference type="Proteomes" id="UP000193920">
    <property type="component" value="Unassembled WGS sequence"/>
</dbReference>
<comment type="caution">
    <text evidence="1">The sequence shown here is derived from an EMBL/GenBank/DDBJ whole genome shotgun (WGS) entry which is preliminary data.</text>
</comment>
<accession>A0A1Y1WQ91</accession>
<keyword evidence="2" id="KW-1185">Reference proteome</keyword>
<reference evidence="1 2" key="1">
    <citation type="submission" date="2016-08" db="EMBL/GenBank/DDBJ databases">
        <title>A Parts List for Fungal Cellulosomes Revealed by Comparative Genomics.</title>
        <authorList>
            <consortium name="DOE Joint Genome Institute"/>
            <person name="Haitjema C.H."/>
            <person name="Gilmore S.P."/>
            <person name="Henske J.K."/>
            <person name="Solomon K.V."/>
            <person name="De Groot R."/>
            <person name="Kuo A."/>
            <person name="Mondo S.J."/>
            <person name="Salamov A.A."/>
            <person name="Labutti K."/>
            <person name="Zhao Z."/>
            <person name="Chiniquy J."/>
            <person name="Barry K."/>
            <person name="Brewer H.M."/>
            <person name="Purvine S.O."/>
            <person name="Wright A.T."/>
            <person name="Boxma B."/>
            <person name="Van Alen T."/>
            <person name="Hackstein J.H."/>
            <person name="Baker S.E."/>
            <person name="Grigoriev I.V."/>
            <person name="O'Malley M.A."/>
        </authorList>
    </citation>
    <scope>NUCLEOTIDE SEQUENCE [LARGE SCALE GENOMIC DNA]</scope>
    <source>
        <strain evidence="1 2">G1</strain>
    </source>
</reference>
<evidence type="ECO:0008006" key="3">
    <source>
        <dbReference type="Google" id="ProtNLM"/>
    </source>
</evidence>
<dbReference type="EMBL" id="MCOG01001776">
    <property type="protein sequence ID" value="ORX75652.1"/>
    <property type="molecule type" value="Genomic_DNA"/>
</dbReference>
<dbReference type="AlphaFoldDB" id="A0A1Y1WQ91"/>
<dbReference type="STRING" id="1754190.A0A1Y1WQ91"/>
<evidence type="ECO:0000313" key="2">
    <source>
        <dbReference type="Proteomes" id="UP000193920"/>
    </source>
</evidence>
<protein>
    <recommendedName>
        <fullName evidence="3">Right handed beta helix domain-containing protein</fullName>
    </recommendedName>
</protein>
<evidence type="ECO:0000313" key="1">
    <source>
        <dbReference type="EMBL" id="ORX75652.1"/>
    </source>
</evidence>
<sequence length="237" mass="26549">MFGTIDANSEISHNNLISINKLKINCLESNNISYDSCFNIINYDMSILNSYIFGNNINNYGIINFVGENKKLNITQSNIDGNFSNWGIKIKKNEINISKTTFINCSNYVNTGGGVLNAYDSYINIRNCTFSNSYSTNYGGIFYINHCKKFEATELNIFNTTSSIGSVLYIYNDFNNKFNAIMNNIYHKGSNAMQGLIAVVENSANLYIKNYHGSDFSCESYGSGSFVLKGDVVLNIE</sequence>
<gene>
    <name evidence="1" type="ORF">LY90DRAFT_83289</name>
</gene>
<name>A0A1Y1WQ91_9FUNG</name>
<proteinExistence type="predicted"/>
<organism evidence="1 2">
    <name type="scientific">Neocallimastix californiae</name>
    <dbReference type="NCBI Taxonomy" id="1754190"/>
    <lineage>
        <taxon>Eukaryota</taxon>
        <taxon>Fungi</taxon>
        <taxon>Fungi incertae sedis</taxon>
        <taxon>Chytridiomycota</taxon>
        <taxon>Chytridiomycota incertae sedis</taxon>
        <taxon>Neocallimastigomycetes</taxon>
        <taxon>Neocallimastigales</taxon>
        <taxon>Neocallimastigaceae</taxon>
        <taxon>Neocallimastix</taxon>
    </lineage>
</organism>